<dbReference type="Proteomes" id="UP001159042">
    <property type="component" value="Unassembled WGS sequence"/>
</dbReference>
<dbReference type="EMBL" id="JANEYG010000017">
    <property type="protein sequence ID" value="KAJ8919524.1"/>
    <property type="molecule type" value="Genomic_DNA"/>
</dbReference>
<organism evidence="1 2">
    <name type="scientific">Exocentrus adspersus</name>
    <dbReference type="NCBI Taxonomy" id="1586481"/>
    <lineage>
        <taxon>Eukaryota</taxon>
        <taxon>Metazoa</taxon>
        <taxon>Ecdysozoa</taxon>
        <taxon>Arthropoda</taxon>
        <taxon>Hexapoda</taxon>
        <taxon>Insecta</taxon>
        <taxon>Pterygota</taxon>
        <taxon>Neoptera</taxon>
        <taxon>Endopterygota</taxon>
        <taxon>Coleoptera</taxon>
        <taxon>Polyphaga</taxon>
        <taxon>Cucujiformia</taxon>
        <taxon>Chrysomeloidea</taxon>
        <taxon>Cerambycidae</taxon>
        <taxon>Lamiinae</taxon>
        <taxon>Acanthocinini</taxon>
        <taxon>Exocentrus</taxon>
    </lineage>
</organism>
<sequence length="143" mass="15998">MAEELQSLAEINVEDFQPGPQAVQAQLINSDGSFVDDFTFEFFQGDGITKRVINCKFLPSPAATCSLAIAEYVVSPFVVFAPASHQAPDAFQVDVARRQAEGVDEVFLGSHEWFVQNYQRCVVEKTSRVVLKMFDDFGYVPFF</sequence>
<accession>A0AAV8VYY0</accession>
<evidence type="ECO:0000313" key="1">
    <source>
        <dbReference type="EMBL" id="KAJ8919524.1"/>
    </source>
</evidence>
<name>A0AAV8VYY0_9CUCU</name>
<reference evidence="1 2" key="1">
    <citation type="journal article" date="2023" name="Insect Mol. Biol.">
        <title>Genome sequencing provides insights into the evolution of gene families encoding plant cell wall-degrading enzymes in longhorned beetles.</title>
        <authorList>
            <person name="Shin N.R."/>
            <person name="Okamura Y."/>
            <person name="Kirsch R."/>
            <person name="Pauchet Y."/>
        </authorList>
    </citation>
    <scope>NUCLEOTIDE SEQUENCE [LARGE SCALE GENOMIC DNA]</scope>
    <source>
        <strain evidence="1">EAD_L_NR</strain>
    </source>
</reference>
<evidence type="ECO:0000313" key="2">
    <source>
        <dbReference type="Proteomes" id="UP001159042"/>
    </source>
</evidence>
<keyword evidence="2" id="KW-1185">Reference proteome</keyword>
<protein>
    <submittedName>
        <fullName evidence="1">Uncharacterized protein</fullName>
    </submittedName>
</protein>
<dbReference type="AlphaFoldDB" id="A0AAV8VYY0"/>
<gene>
    <name evidence="1" type="ORF">NQ315_002145</name>
</gene>
<proteinExistence type="predicted"/>
<comment type="caution">
    <text evidence="1">The sequence shown here is derived from an EMBL/GenBank/DDBJ whole genome shotgun (WGS) entry which is preliminary data.</text>
</comment>
<feature type="non-terminal residue" evidence="1">
    <location>
        <position position="143"/>
    </location>
</feature>